<gene>
    <name evidence="1" type="ORF">Q7C36_014063</name>
</gene>
<accession>A0AA88MHC3</accession>
<proteinExistence type="predicted"/>
<name>A0AA88MHC3_TACVA</name>
<organism evidence="1 2">
    <name type="scientific">Tachysurus vachellii</name>
    <name type="common">Darkbarbel catfish</name>
    <name type="synonym">Pelteobagrus vachellii</name>
    <dbReference type="NCBI Taxonomy" id="175792"/>
    <lineage>
        <taxon>Eukaryota</taxon>
        <taxon>Metazoa</taxon>
        <taxon>Chordata</taxon>
        <taxon>Craniata</taxon>
        <taxon>Vertebrata</taxon>
        <taxon>Euteleostomi</taxon>
        <taxon>Actinopterygii</taxon>
        <taxon>Neopterygii</taxon>
        <taxon>Teleostei</taxon>
        <taxon>Ostariophysi</taxon>
        <taxon>Siluriformes</taxon>
        <taxon>Bagridae</taxon>
        <taxon>Tachysurus</taxon>
    </lineage>
</organism>
<dbReference type="AlphaFoldDB" id="A0AA88MHC3"/>
<dbReference type="EMBL" id="JAVHJS010000014">
    <property type="protein sequence ID" value="KAK2836194.1"/>
    <property type="molecule type" value="Genomic_DNA"/>
</dbReference>
<reference evidence="1" key="1">
    <citation type="submission" date="2023-08" db="EMBL/GenBank/DDBJ databases">
        <title>Pelteobagrus vachellii genome.</title>
        <authorList>
            <person name="Liu H."/>
        </authorList>
    </citation>
    <scope>NUCLEOTIDE SEQUENCE</scope>
    <source>
        <strain evidence="1">PRFRI_2022a</strain>
        <tissue evidence="1">Muscle</tissue>
    </source>
</reference>
<dbReference type="Proteomes" id="UP001187315">
    <property type="component" value="Unassembled WGS sequence"/>
</dbReference>
<sequence>MSIVCVCVCVCVDKSIVCVDKSIVSPRPPPSTATQSTLHQPLTLVPSTGQPCRCSLALGRYIKQNLWDKLRCPSVMEVEQVQDSRQVHYIKIFDTPALTNFARQINLDISDEPKVEQLPKREQSHVKGAVHDL</sequence>
<comment type="caution">
    <text evidence="1">The sequence shown here is derived from an EMBL/GenBank/DDBJ whole genome shotgun (WGS) entry which is preliminary data.</text>
</comment>
<protein>
    <submittedName>
        <fullName evidence="1">Uncharacterized protein</fullName>
    </submittedName>
</protein>
<evidence type="ECO:0000313" key="2">
    <source>
        <dbReference type="Proteomes" id="UP001187315"/>
    </source>
</evidence>
<evidence type="ECO:0000313" key="1">
    <source>
        <dbReference type="EMBL" id="KAK2836194.1"/>
    </source>
</evidence>
<keyword evidence="2" id="KW-1185">Reference proteome</keyword>